<evidence type="ECO:0000256" key="1">
    <source>
        <dbReference type="SAM" id="Coils"/>
    </source>
</evidence>
<gene>
    <name evidence="3" type="ORF">BT96DRAFT_978598</name>
</gene>
<keyword evidence="1" id="KW-0175">Coiled coil</keyword>
<evidence type="ECO:0000256" key="2">
    <source>
        <dbReference type="SAM" id="MobiDB-lite"/>
    </source>
</evidence>
<feature type="coiled-coil region" evidence="1">
    <location>
        <begin position="25"/>
        <end position="52"/>
    </location>
</feature>
<accession>A0A6A4H874</accession>
<keyword evidence="4" id="KW-1185">Reference proteome</keyword>
<feature type="region of interest" description="Disordered" evidence="2">
    <location>
        <begin position="182"/>
        <end position="204"/>
    </location>
</feature>
<proteinExistence type="predicted"/>
<dbReference type="Proteomes" id="UP000799118">
    <property type="component" value="Unassembled WGS sequence"/>
</dbReference>
<reference evidence="3" key="1">
    <citation type="journal article" date="2019" name="Environ. Microbiol.">
        <title>Fungal ecological strategies reflected in gene transcription - a case study of two litter decomposers.</title>
        <authorList>
            <person name="Barbi F."/>
            <person name="Kohler A."/>
            <person name="Barry K."/>
            <person name="Baskaran P."/>
            <person name="Daum C."/>
            <person name="Fauchery L."/>
            <person name="Ihrmark K."/>
            <person name="Kuo A."/>
            <person name="LaButti K."/>
            <person name="Lipzen A."/>
            <person name="Morin E."/>
            <person name="Grigoriev I.V."/>
            <person name="Henrissat B."/>
            <person name="Lindahl B."/>
            <person name="Martin F."/>
        </authorList>
    </citation>
    <scope>NUCLEOTIDE SEQUENCE</scope>
    <source>
        <strain evidence="3">JB14</strain>
    </source>
</reference>
<evidence type="ECO:0000313" key="3">
    <source>
        <dbReference type="EMBL" id="KAE9394271.1"/>
    </source>
</evidence>
<name>A0A6A4H874_9AGAR</name>
<evidence type="ECO:0000313" key="4">
    <source>
        <dbReference type="Proteomes" id="UP000799118"/>
    </source>
</evidence>
<sequence>MYAFLIHPALPRKSNQIAPLLDKSLILTKKQRNKLKEKFAELLAEREDDKIKVAGTAYARVNANEPEPFWFDTRIMALFERLDATAMTLKRSQRLSNIMVREYERIEVMLEERDSYFQARKWVDRDRMMTVEEKEENGLTAEKKIYGLYKARLVAMVTNKRKTSLNPGKPGTKTIKRIAASLSSSSEDQDGLKRINHSPLGPRVSRAREAPNVLGVGKTTRTRLFVLAFKRYFKDSTVNQFLSLADSLLALKIMLS</sequence>
<protein>
    <submittedName>
        <fullName evidence="3">Uncharacterized protein</fullName>
    </submittedName>
</protein>
<dbReference type="EMBL" id="ML769553">
    <property type="protein sequence ID" value="KAE9394271.1"/>
    <property type="molecule type" value="Genomic_DNA"/>
</dbReference>
<dbReference type="AlphaFoldDB" id="A0A6A4H874"/>
<organism evidence="3 4">
    <name type="scientific">Gymnopus androsaceus JB14</name>
    <dbReference type="NCBI Taxonomy" id="1447944"/>
    <lineage>
        <taxon>Eukaryota</taxon>
        <taxon>Fungi</taxon>
        <taxon>Dikarya</taxon>
        <taxon>Basidiomycota</taxon>
        <taxon>Agaricomycotina</taxon>
        <taxon>Agaricomycetes</taxon>
        <taxon>Agaricomycetidae</taxon>
        <taxon>Agaricales</taxon>
        <taxon>Marasmiineae</taxon>
        <taxon>Omphalotaceae</taxon>
        <taxon>Gymnopus</taxon>
    </lineage>
</organism>